<proteinExistence type="inferred from homology"/>
<dbReference type="InterPro" id="IPR027417">
    <property type="entry name" value="P-loop_NTPase"/>
</dbReference>
<evidence type="ECO:0000256" key="8">
    <source>
        <dbReference type="ARBA" id="ARBA00033408"/>
    </source>
</evidence>
<dbReference type="GO" id="GO:0006281">
    <property type="term" value="P:DNA repair"/>
    <property type="evidence" value="ECO:0007669"/>
    <property type="project" value="UniProtKB-KW"/>
</dbReference>
<dbReference type="FunFam" id="3.40.50.300:FF:000319">
    <property type="entry name" value="DNA repair protein RecN"/>
    <property type="match status" value="1"/>
</dbReference>
<keyword evidence="7" id="KW-0234">DNA repair</keyword>
<dbReference type="Gene3D" id="3.40.50.300">
    <property type="entry name" value="P-loop containing nucleotide triphosphate hydrolases"/>
    <property type="match status" value="2"/>
</dbReference>
<dbReference type="PIRSF" id="PIRSF003128">
    <property type="entry name" value="RecN"/>
    <property type="match status" value="1"/>
</dbReference>
<keyword evidence="5" id="KW-0227">DNA damage</keyword>
<evidence type="ECO:0000256" key="6">
    <source>
        <dbReference type="ARBA" id="ARBA00022840"/>
    </source>
</evidence>
<dbReference type="Pfam" id="PF02463">
    <property type="entry name" value="SMC_N"/>
    <property type="match status" value="1"/>
</dbReference>
<evidence type="ECO:0000256" key="10">
    <source>
        <dbReference type="SAM" id="MobiDB-lite"/>
    </source>
</evidence>
<feature type="domain" description="RecF/RecN/SMC N-terminal" evidence="11">
    <location>
        <begin position="2"/>
        <end position="533"/>
    </location>
</feature>
<reference evidence="13" key="1">
    <citation type="submission" date="2020-05" db="EMBL/GenBank/DDBJ databases">
        <authorList>
            <person name="Chiriac C."/>
            <person name="Salcher M."/>
            <person name="Ghai R."/>
            <person name="Kavagutti S V."/>
        </authorList>
    </citation>
    <scope>NUCLEOTIDE SEQUENCE</scope>
</reference>
<dbReference type="InterPro" id="IPR004604">
    <property type="entry name" value="DNA_recomb/repair_RecN"/>
</dbReference>
<protein>
    <recommendedName>
        <fullName evidence="3">DNA repair protein RecN</fullName>
    </recommendedName>
    <alternativeName>
        <fullName evidence="8">Recombination protein N</fullName>
    </alternativeName>
</protein>
<dbReference type="EMBL" id="CAFBPU010000020">
    <property type="protein sequence ID" value="CAB5032340.1"/>
    <property type="molecule type" value="Genomic_DNA"/>
</dbReference>
<comment type="function">
    <text evidence="1">May be involved in recombinational repair of damaged DNA.</text>
</comment>
<dbReference type="AlphaFoldDB" id="A0A6J7RVG9"/>
<evidence type="ECO:0000313" key="12">
    <source>
        <dbReference type="EMBL" id="CAB4930131.1"/>
    </source>
</evidence>
<dbReference type="EMBL" id="CAFBND010000009">
    <property type="protein sequence ID" value="CAB4930131.1"/>
    <property type="molecule type" value="Genomic_DNA"/>
</dbReference>
<sequence>MIEEIRIRGLGVIEDAVLEPHPGFTAVTGETGAGKTMVLTGIALLFGGRADVGAVRTGGDRAEVEGRIRVSLPAVVERVREAGGDLDDDVLVLARTIAQEGRSRAFLGGRSVPASVLAELAEDLVAVHGQSDQQRLLAPARQRAALDRFAGASVTSSLATYRVTFDRLREVERDLETVTTLARERAQEADLLRLGLEQIDAVAPVAGEALALAAETERLANAEQLREAAASAHEALRADGDANLDTDALTLIALARRSAESQRDHDSALGDLADRLADVGAALADVAGDLASYSASIEADPNRLAAVQERTAALGALTRKYGATIEEVLDWSQSASLRLLELEGDDERRVLLAQERVSLRAELGHLAGEISQARSEAGARFAADVTRELAALAMPNAVLAVTIRQTQSPSGLVVEAESGARHLAFTQHGVDEVEIVLSPHTGAPARPIAKGASGGELSRVMLAVEVVFAGSDPVPTFVFDEVDAGVGGRAAVEVGRRLARLARSSQVLVVTHLPQVAAFADRHVVVEKSDDGTVTTSGLRVLADEERVRELARMLAGLEGSTAAAAHAQELLDVASAERASDPRADTPGRATADTVPTP</sequence>
<comment type="similarity">
    <text evidence="2">Belongs to the RecN family.</text>
</comment>
<evidence type="ECO:0000256" key="1">
    <source>
        <dbReference type="ARBA" id="ARBA00003618"/>
    </source>
</evidence>
<dbReference type="GO" id="GO:0005524">
    <property type="term" value="F:ATP binding"/>
    <property type="evidence" value="ECO:0007669"/>
    <property type="project" value="UniProtKB-KW"/>
</dbReference>
<dbReference type="InterPro" id="IPR003395">
    <property type="entry name" value="RecF/RecN/SMC_N"/>
</dbReference>
<evidence type="ECO:0000259" key="11">
    <source>
        <dbReference type="Pfam" id="PF02463"/>
    </source>
</evidence>
<keyword evidence="9" id="KW-0175">Coiled coil</keyword>
<evidence type="ECO:0000256" key="5">
    <source>
        <dbReference type="ARBA" id="ARBA00022763"/>
    </source>
</evidence>
<name>A0A6J7RVG9_9ZZZZ</name>
<dbReference type="PANTHER" id="PTHR11059:SF0">
    <property type="entry name" value="DNA REPAIR PROTEIN RECN"/>
    <property type="match status" value="1"/>
</dbReference>
<feature type="coiled-coil region" evidence="9">
    <location>
        <begin position="212"/>
        <end position="239"/>
    </location>
</feature>
<keyword evidence="6" id="KW-0067">ATP-binding</keyword>
<evidence type="ECO:0000256" key="3">
    <source>
        <dbReference type="ARBA" id="ARBA00021315"/>
    </source>
</evidence>
<evidence type="ECO:0000313" key="13">
    <source>
        <dbReference type="EMBL" id="CAB5032340.1"/>
    </source>
</evidence>
<organism evidence="13">
    <name type="scientific">freshwater metagenome</name>
    <dbReference type="NCBI Taxonomy" id="449393"/>
    <lineage>
        <taxon>unclassified sequences</taxon>
        <taxon>metagenomes</taxon>
        <taxon>ecological metagenomes</taxon>
    </lineage>
</organism>
<evidence type="ECO:0000256" key="2">
    <source>
        <dbReference type="ARBA" id="ARBA00009441"/>
    </source>
</evidence>
<keyword evidence="4" id="KW-0547">Nucleotide-binding</keyword>
<evidence type="ECO:0000256" key="9">
    <source>
        <dbReference type="SAM" id="Coils"/>
    </source>
</evidence>
<dbReference type="GO" id="GO:0043590">
    <property type="term" value="C:bacterial nucleoid"/>
    <property type="evidence" value="ECO:0007669"/>
    <property type="project" value="TreeGrafter"/>
</dbReference>
<accession>A0A6J7RVG9</accession>
<dbReference type="GO" id="GO:0009432">
    <property type="term" value="P:SOS response"/>
    <property type="evidence" value="ECO:0007669"/>
    <property type="project" value="TreeGrafter"/>
</dbReference>
<evidence type="ECO:0000256" key="4">
    <source>
        <dbReference type="ARBA" id="ARBA00022741"/>
    </source>
</evidence>
<dbReference type="PANTHER" id="PTHR11059">
    <property type="entry name" value="DNA REPAIR PROTEIN RECN"/>
    <property type="match status" value="1"/>
</dbReference>
<dbReference type="CDD" id="cd03241">
    <property type="entry name" value="ABC_RecN"/>
    <property type="match status" value="1"/>
</dbReference>
<dbReference type="NCBIfam" id="TIGR00634">
    <property type="entry name" value="recN"/>
    <property type="match status" value="1"/>
</dbReference>
<dbReference type="FunFam" id="3.40.50.300:FF:000356">
    <property type="entry name" value="DNA repair protein RecN"/>
    <property type="match status" value="1"/>
</dbReference>
<gene>
    <name evidence="12" type="ORF">UFOPK3752_00374</name>
    <name evidence="13" type="ORF">UFOPK4150_01133</name>
</gene>
<dbReference type="SUPFAM" id="SSF52540">
    <property type="entry name" value="P-loop containing nucleoside triphosphate hydrolases"/>
    <property type="match status" value="1"/>
</dbReference>
<feature type="region of interest" description="Disordered" evidence="10">
    <location>
        <begin position="574"/>
        <end position="599"/>
    </location>
</feature>
<dbReference type="GO" id="GO:0006310">
    <property type="term" value="P:DNA recombination"/>
    <property type="evidence" value="ECO:0007669"/>
    <property type="project" value="InterPro"/>
</dbReference>
<evidence type="ECO:0000256" key="7">
    <source>
        <dbReference type="ARBA" id="ARBA00023204"/>
    </source>
</evidence>